<gene>
    <name evidence="2" type="ORF">B296_00050087</name>
</gene>
<organism evidence="2 3">
    <name type="scientific">Ensete ventricosum</name>
    <name type="common">Abyssinian banana</name>
    <name type="synonym">Musa ensete</name>
    <dbReference type="NCBI Taxonomy" id="4639"/>
    <lineage>
        <taxon>Eukaryota</taxon>
        <taxon>Viridiplantae</taxon>
        <taxon>Streptophyta</taxon>
        <taxon>Embryophyta</taxon>
        <taxon>Tracheophyta</taxon>
        <taxon>Spermatophyta</taxon>
        <taxon>Magnoliopsida</taxon>
        <taxon>Liliopsida</taxon>
        <taxon>Zingiberales</taxon>
        <taxon>Musaceae</taxon>
        <taxon>Ensete</taxon>
    </lineage>
</organism>
<sequence>MSYGIFGVLCQSIDQGFNFLNPRFTFFLRALYPKEPSLTLVEFLQARFKNIEAGFHRCKSLLVALFLGWRSRWCLLRSRRILDFTLVLFIAALLISDSNSLRAIDRYVDRSLLGGTAKIGRQRLISAIGGRFWLLTVDFDRWRSIEGEIDRRWSIEEKKKEEEEEKKKEEEEKKYLAPSSSAHRPRVAHQVIGTRNTRYRMVPPKSTVGDRFWPLTDDFGR</sequence>
<evidence type="ECO:0000313" key="3">
    <source>
        <dbReference type="Proteomes" id="UP000287651"/>
    </source>
</evidence>
<accession>A0A426XFG2</accession>
<comment type="caution">
    <text evidence="2">The sequence shown here is derived from an EMBL/GenBank/DDBJ whole genome shotgun (WGS) entry which is preliminary data.</text>
</comment>
<evidence type="ECO:0000313" key="2">
    <source>
        <dbReference type="EMBL" id="RRT38193.1"/>
    </source>
</evidence>
<feature type="compositionally biased region" description="Basic and acidic residues" evidence="1">
    <location>
        <begin position="160"/>
        <end position="175"/>
    </location>
</feature>
<protein>
    <submittedName>
        <fullName evidence="2">Uncharacterized protein</fullName>
    </submittedName>
</protein>
<dbReference type="EMBL" id="AMZH03021446">
    <property type="protein sequence ID" value="RRT38193.1"/>
    <property type="molecule type" value="Genomic_DNA"/>
</dbReference>
<dbReference type="Proteomes" id="UP000287651">
    <property type="component" value="Unassembled WGS sequence"/>
</dbReference>
<dbReference type="AlphaFoldDB" id="A0A426XFG2"/>
<feature type="region of interest" description="Disordered" evidence="1">
    <location>
        <begin position="160"/>
        <end position="203"/>
    </location>
</feature>
<proteinExistence type="predicted"/>
<name>A0A426XFG2_ENSVE</name>
<evidence type="ECO:0000256" key="1">
    <source>
        <dbReference type="SAM" id="MobiDB-lite"/>
    </source>
</evidence>
<reference evidence="2 3" key="1">
    <citation type="journal article" date="2014" name="Agronomy (Basel)">
        <title>A Draft Genome Sequence for Ensete ventricosum, the Drought-Tolerant Tree Against Hunger.</title>
        <authorList>
            <person name="Harrison J."/>
            <person name="Moore K.A."/>
            <person name="Paszkiewicz K."/>
            <person name="Jones T."/>
            <person name="Grant M."/>
            <person name="Ambacheew D."/>
            <person name="Muzemil S."/>
            <person name="Studholme D.J."/>
        </authorList>
    </citation>
    <scope>NUCLEOTIDE SEQUENCE [LARGE SCALE GENOMIC DNA]</scope>
</reference>